<evidence type="ECO:0000313" key="3">
    <source>
        <dbReference type="Proteomes" id="UP000019678"/>
    </source>
</evidence>
<evidence type="ECO:0000313" key="2">
    <source>
        <dbReference type="EMBL" id="EYF05171.1"/>
    </source>
</evidence>
<dbReference type="InterPro" id="IPR039448">
    <property type="entry name" value="Beta_helix"/>
</dbReference>
<proteinExistence type="predicted"/>
<dbReference type="EMBL" id="ASRX01000026">
    <property type="protein sequence ID" value="EYF05171.1"/>
    <property type="molecule type" value="Genomic_DNA"/>
</dbReference>
<comment type="caution">
    <text evidence="2">The sequence shown here is derived from an EMBL/GenBank/DDBJ whole genome shotgun (WGS) entry which is preliminary data.</text>
</comment>
<dbReference type="OrthoDB" id="9795486at2"/>
<feature type="domain" description="Right handed beta helix" evidence="1">
    <location>
        <begin position="188"/>
        <end position="331"/>
    </location>
</feature>
<sequence>MKHHPFVLPGVRLAPLLAFLCTGCLDGAPEAFAVAPDNLRAAALAADDTGSTGSAAPIPDAGLTPPASQQRYGCEPGGALAGKTYLFVNAAAPAGGTGTRAAPYRSLQSAYLTIQNGQNAVLCVAEGTHTEHVGSTADRFTSGTEITLVGGFLAGSSFTQRDSTAHPTLLRAPDRTVATLVFGNLRAITVDGFRITGGLHGIAILSGYSAGRTVVIRNNHVFDNGIEGQRDHRGGGLRLSGSTVLVEHNLVEDNKTGAGGAGIYIGSAASSESNTRSGGTLTVSSALATVAHNIVRNNVARYDTPHGAGISVSMNARIHHNLIEGNRGHGPLSGPGGQGVGGGIIAQFPLITVTVDANWISGNIATKAGGGIFIDEASIGTVINNVVVGNQGVGAICIDGRGSGNAVDDRGYATLANNTVVGNTDGAIYLLDSTVRAYNNVFWSNGARDIISSTSGAIPEDITLDHNVLASGCTGPATCTLGSHNLVGSDPLLLDPAAGDYQLGAGSPALSAGTRPITPAFSCAGALTAAPPADFTDFARPTGTAVDLGAFARKP</sequence>
<dbReference type="Pfam" id="PF13229">
    <property type="entry name" value="Beta_helix"/>
    <property type="match status" value="1"/>
</dbReference>
<evidence type="ECO:0000259" key="1">
    <source>
        <dbReference type="Pfam" id="PF13229"/>
    </source>
</evidence>
<dbReference type="NCBIfam" id="NF041518">
    <property type="entry name" value="choice_anch_Q"/>
    <property type="match status" value="1"/>
</dbReference>
<reference evidence="2 3" key="1">
    <citation type="submission" date="2013-05" db="EMBL/GenBank/DDBJ databases">
        <title>Genome assembly of Chondromyces apiculatus DSM 436.</title>
        <authorList>
            <person name="Sharma G."/>
            <person name="Khatri I."/>
            <person name="Kaur C."/>
            <person name="Mayilraj S."/>
            <person name="Subramanian S."/>
        </authorList>
    </citation>
    <scope>NUCLEOTIDE SEQUENCE [LARGE SCALE GENOMIC DNA]</scope>
    <source>
        <strain evidence="2 3">DSM 436</strain>
    </source>
</reference>
<dbReference type="InterPro" id="IPR006626">
    <property type="entry name" value="PbH1"/>
</dbReference>
<dbReference type="SMART" id="SM00710">
    <property type="entry name" value="PbH1"/>
    <property type="match status" value="8"/>
</dbReference>
<dbReference type="InterPro" id="IPR059226">
    <property type="entry name" value="Choice_anch_Q_dom"/>
</dbReference>
<protein>
    <recommendedName>
        <fullName evidence="1">Right handed beta helix domain-containing protein</fullName>
    </recommendedName>
</protein>
<keyword evidence="3" id="KW-1185">Reference proteome</keyword>
<dbReference type="SUPFAM" id="SSF51126">
    <property type="entry name" value="Pectin lyase-like"/>
    <property type="match status" value="2"/>
</dbReference>
<dbReference type="eggNOG" id="COG2931">
    <property type="taxonomic scope" value="Bacteria"/>
</dbReference>
<dbReference type="RefSeq" id="WP_044242758.1">
    <property type="nucleotide sequence ID" value="NZ_ASRX01000026.1"/>
</dbReference>
<dbReference type="InterPro" id="IPR012334">
    <property type="entry name" value="Pectin_lyas_fold"/>
</dbReference>
<name>A0A017T997_9BACT</name>
<gene>
    <name evidence="2" type="ORF">CAP_3536</name>
</gene>
<dbReference type="Proteomes" id="UP000019678">
    <property type="component" value="Unassembled WGS sequence"/>
</dbReference>
<dbReference type="Gene3D" id="2.160.20.10">
    <property type="entry name" value="Single-stranded right-handed beta-helix, Pectin lyase-like"/>
    <property type="match status" value="2"/>
</dbReference>
<dbReference type="AlphaFoldDB" id="A0A017T997"/>
<dbReference type="InterPro" id="IPR011050">
    <property type="entry name" value="Pectin_lyase_fold/virulence"/>
</dbReference>
<dbReference type="STRING" id="1192034.CAP_3536"/>
<accession>A0A017T997</accession>
<organism evidence="2 3">
    <name type="scientific">Chondromyces apiculatus DSM 436</name>
    <dbReference type="NCBI Taxonomy" id="1192034"/>
    <lineage>
        <taxon>Bacteria</taxon>
        <taxon>Pseudomonadati</taxon>
        <taxon>Myxococcota</taxon>
        <taxon>Polyangia</taxon>
        <taxon>Polyangiales</taxon>
        <taxon>Polyangiaceae</taxon>
        <taxon>Chondromyces</taxon>
    </lineage>
</organism>